<dbReference type="PANTHER" id="PTHR10015:SF465">
    <property type="entry name" value="HSF-TYPE DNA-BINDING DOMAIN-CONTAINING PROTEIN"/>
    <property type="match status" value="1"/>
</dbReference>
<evidence type="ECO:0000256" key="4">
    <source>
        <dbReference type="ARBA" id="ARBA00023242"/>
    </source>
</evidence>
<dbReference type="PANTHER" id="PTHR10015">
    <property type="entry name" value="HEAT SHOCK TRANSCRIPTION FACTOR"/>
    <property type="match status" value="1"/>
</dbReference>
<reference evidence="7" key="1">
    <citation type="journal article" date="2023" name="bioRxiv">
        <title>Scaffold-level genome assemblies of two parasitoid biocontrol wasps reveal the parthenogenesis mechanism and an associated novel virus.</title>
        <authorList>
            <person name="Inwood S."/>
            <person name="Skelly J."/>
            <person name="Guhlin J."/>
            <person name="Harrop T."/>
            <person name="Goldson S."/>
            <person name="Dearden P."/>
        </authorList>
    </citation>
    <scope>NUCLEOTIDE SEQUENCE</scope>
    <source>
        <strain evidence="7">Irish</strain>
        <tissue evidence="7">Whole body</tissue>
    </source>
</reference>
<evidence type="ECO:0000313" key="8">
    <source>
        <dbReference type="Proteomes" id="UP001168990"/>
    </source>
</evidence>
<evidence type="ECO:0000256" key="1">
    <source>
        <dbReference type="ARBA" id="ARBA00004123"/>
    </source>
</evidence>
<keyword evidence="4" id="KW-0539">Nucleus</keyword>
<dbReference type="Pfam" id="PF00447">
    <property type="entry name" value="HSF_DNA-bind"/>
    <property type="match status" value="1"/>
</dbReference>
<protein>
    <recommendedName>
        <fullName evidence="6">HSF-type DNA-binding domain-containing protein</fullName>
    </recommendedName>
</protein>
<dbReference type="InterPro" id="IPR000232">
    <property type="entry name" value="HSF_DNA-bd"/>
</dbReference>
<dbReference type="GO" id="GO:0003700">
    <property type="term" value="F:DNA-binding transcription factor activity"/>
    <property type="evidence" value="ECO:0007669"/>
    <property type="project" value="InterPro"/>
</dbReference>
<gene>
    <name evidence="7" type="ORF">PV328_005289</name>
</gene>
<name>A0AA39KSB2_9HYME</name>
<feature type="domain" description="HSF-type DNA-binding" evidence="6">
    <location>
        <begin position="8"/>
        <end position="114"/>
    </location>
</feature>
<keyword evidence="3" id="KW-0238">DNA-binding</keyword>
<dbReference type="InterPro" id="IPR036390">
    <property type="entry name" value="WH_DNA-bd_sf"/>
</dbReference>
<dbReference type="SUPFAM" id="SSF46785">
    <property type="entry name" value="Winged helix' DNA-binding domain"/>
    <property type="match status" value="1"/>
</dbReference>
<comment type="similarity">
    <text evidence="2 5">Belongs to the HSF family.</text>
</comment>
<keyword evidence="8" id="KW-1185">Reference proteome</keyword>
<organism evidence="7 8">
    <name type="scientific">Microctonus aethiopoides</name>
    <dbReference type="NCBI Taxonomy" id="144406"/>
    <lineage>
        <taxon>Eukaryota</taxon>
        <taxon>Metazoa</taxon>
        <taxon>Ecdysozoa</taxon>
        <taxon>Arthropoda</taxon>
        <taxon>Hexapoda</taxon>
        <taxon>Insecta</taxon>
        <taxon>Pterygota</taxon>
        <taxon>Neoptera</taxon>
        <taxon>Endopterygota</taxon>
        <taxon>Hymenoptera</taxon>
        <taxon>Apocrita</taxon>
        <taxon>Ichneumonoidea</taxon>
        <taxon>Braconidae</taxon>
        <taxon>Euphorinae</taxon>
        <taxon>Microctonus</taxon>
    </lineage>
</organism>
<evidence type="ECO:0000259" key="6">
    <source>
        <dbReference type="SMART" id="SM00415"/>
    </source>
</evidence>
<proteinExistence type="inferred from homology"/>
<dbReference type="Proteomes" id="UP001168990">
    <property type="component" value="Unassembled WGS sequence"/>
</dbReference>
<evidence type="ECO:0000256" key="3">
    <source>
        <dbReference type="ARBA" id="ARBA00023125"/>
    </source>
</evidence>
<evidence type="ECO:0000313" key="7">
    <source>
        <dbReference type="EMBL" id="KAK0171897.1"/>
    </source>
</evidence>
<accession>A0AA39KSB2</accession>
<dbReference type="EMBL" id="JAQQBS010000002">
    <property type="protein sequence ID" value="KAK0171897.1"/>
    <property type="molecule type" value="Genomic_DNA"/>
</dbReference>
<evidence type="ECO:0000256" key="5">
    <source>
        <dbReference type="RuleBase" id="RU004020"/>
    </source>
</evidence>
<comment type="caution">
    <text evidence="7">The sequence shown here is derived from an EMBL/GenBank/DDBJ whole genome shotgun (WGS) entry which is preliminary data.</text>
</comment>
<dbReference type="GO" id="GO:0005634">
    <property type="term" value="C:nucleus"/>
    <property type="evidence" value="ECO:0007669"/>
    <property type="project" value="UniProtKB-SubCell"/>
</dbReference>
<dbReference type="SMART" id="SM00415">
    <property type="entry name" value="HSF"/>
    <property type="match status" value="1"/>
</dbReference>
<comment type="subcellular location">
    <subcellularLocation>
        <location evidence="1">Nucleus</location>
    </subcellularLocation>
</comment>
<dbReference type="Gene3D" id="1.10.10.10">
    <property type="entry name" value="Winged helix-like DNA-binding domain superfamily/Winged helix DNA-binding domain"/>
    <property type="match status" value="1"/>
</dbReference>
<dbReference type="AlphaFoldDB" id="A0AA39KSB2"/>
<reference evidence="7" key="2">
    <citation type="submission" date="2023-03" db="EMBL/GenBank/DDBJ databases">
        <authorList>
            <person name="Inwood S.N."/>
            <person name="Skelly J.G."/>
            <person name="Guhlin J."/>
            <person name="Harrop T.W.R."/>
            <person name="Goldson S.G."/>
            <person name="Dearden P.K."/>
        </authorList>
    </citation>
    <scope>NUCLEOTIDE SEQUENCE</scope>
    <source>
        <strain evidence="7">Irish</strain>
        <tissue evidence="7">Whole body</tissue>
    </source>
</reference>
<dbReference type="GO" id="GO:0043565">
    <property type="term" value="F:sequence-specific DNA binding"/>
    <property type="evidence" value="ECO:0007669"/>
    <property type="project" value="InterPro"/>
</dbReference>
<sequence>MYDYGVLLSTRFPQKLWKIVNECRTGAIRWSINGATILLDYKKFHEEYLNPPHSIFKTSNITSFIRQLNLYGFRKVTSHNRDPLCNARNPNIHEFLHDHFHRNRSDLLNKVCRKTSGKLKRYEQRIENKISRRREIINKCETQGLSQLQICQYALSKALDQAVEEYRRKKLCEAAINFININHEESTNGFKHYAIARPRSNR</sequence>
<dbReference type="InterPro" id="IPR036388">
    <property type="entry name" value="WH-like_DNA-bd_sf"/>
</dbReference>
<evidence type="ECO:0000256" key="2">
    <source>
        <dbReference type="ARBA" id="ARBA00006403"/>
    </source>
</evidence>